<comment type="subcellular location">
    <subcellularLocation>
        <location evidence="1">Cell membrane</location>
        <topology evidence="1">Single-pass type I membrane protein</topology>
    </subcellularLocation>
</comment>
<keyword evidence="19" id="KW-1185">Reference proteome</keyword>
<keyword evidence="9 15" id="KW-1133">Transmembrane helix</keyword>
<feature type="transmembrane region" description="Helical" evidence="15">
    <location>
        <begin position="1059"/>
        <end position="1080"/>
    </location>
</feature>
<evidence type="ECO:0000256" key="9">
    <source>
        <dbReference type="ARBA" id="ARBA00022989"/>
    </source>
</evidence>
<keyword evidence="12" id="KW-0325">Glycoprotein</keyword>
<evidence type="ECO:0000256" key="15">
    <source>
        <dbReference type="SAM" id="Phobius"/>
    </source>
</evidence>
<evidence type="ECO:0000256" key="13">
    <source>
        <dbReference type="ARBA" id="ARBA00023319"/>
    </source>
</evidence>
<dbReference type="PROSITE" id="PS50853">
    <property type="entry name" value="FN3"/>
    <property type="match status" value="4"/>
</dbReference>
<feature type="domain" description="Fibronectin type-III" evidence="18">
    <location>
        <begin position="738"/>
        <end position="834"/>
    </location>
</feature>
<dbReference type="GO" id="GO:0098632">
    <property type="term" value="F:cell-cell adhesion mediator activity"/>
    <property type="evidence" value="ECO:0007669"/>
    <property type="project" value="TreeGrafter"/>
</dbReference>
<dbReference type="Pfam" id="PF00047">
    <property type="entry name" value="ig"/>
    <property type="match status" value="1"/>
</dbReference>
<feature type="domain" description="Ig-like" evidence="17">
    <location>
        <begin position="348"/>
        <end position="435"/>
    </location>
</feature>
<dbReference type="InterPro" id="IPR013151">
    <property type="entry name" value="Immunoglobulin_dom"/>
</dbReference>
<dbReference type="FunFam" id="2.60.40.10:FF:001360">
    <property type="entry name" value="neurofascin isoform X1"/>
    <property type="match status" value="1"/>
</dbReference>
<evidence type="ECO:0000256" key="4">
    <source>
        <dbReference type="ARBA" id="ARBA00022553"/>
    </source>
</evidence>
<dbReference type="InterPro" id="IPR026966">
    <property type="entry name" value="Neurofascin/L1/NrCAM_C"/>
</dbReference>
<dbReference type="PANTHER" id="PTHR44170:SF12">
    <property type="entry name" value="NEUROFASCIN"/>
    <property type="match status" value="1"/>
</dbReference>
<keyword evidence="13" id="KW-0393">Immunoglobulin domain</keyword>
<keyword evidence="8" id="KW-0130">Cell adhesion</keyword>
<keyword evidence="11" id="KW-1015">Disulfide bond</keyword>
<dbReference type="Pfam" id="PF13882">
    <property type="entry name" value="Bravo_FIGEY"/>
    <property type="match status" value="1"/>
</dbReference>
<dbReference type="CTD" id="23114"/>
<dbReference type="FunFam" id="2.60.40.10:FF:000038">
    <property type="entry name" value="Neuronal cell adhesion molecule"/>
    <property type="match status" value="1"/>
</dbReference>
<keyword evidence="6 16" id="KW-0732">Signal</keyword>
<keyword evidence="7" id="KW-0677">Repeat</keyword>
<dbReference type="SUPFAM" id="SSF48726">
    <property type="entry name" value="Immunoglobulin"/>
    <property type="match status" value="6"/>
</dbReference>
<dbReference type="CDD" id="cd05875">
    <property type="entry name" value="IgI_hNeurofascin_like"/>
    <property type="match status" value="1"/>
</dbReference>
<evidence type="ECO:0000256" key="16">
    <source>
        <dbReference type="SAM" id="SignalP"/>
    </source>
</evidence>
<evidence type="ECO:0000256" key="8">
    <source>
        <dbReference type="ARBA" id="ARBA00022889"/>
    </source>
</evidence>
<dbReference type="FunFam" id="2.60.40.10:FF:000114">
    <property type="entry name" value="Neuronal cell adhesion molecule"/>
    <property type="match status" value="1"/>
</dbReference>
<dbReference type="InterPro" id="IPR013783">
    <property type="entry name" value="Ig-like_fold"/>
</dbReference>
<feature type="region of interest" description="Disordered" evidence="14">
    <location>
        <begin position="1090"/>
        <end position="1189"/>
    </location>
</feature>
<organism evidence="19 20">
    <name type="scientific">Camelus ferus</name>
    <name type="common">Wild bactrian camel</name>
    <name type="synonym">Camelus bactrianus ferus</name>
    <dbReference type="NCBI Taxonomy" id="419612"/>
    <lineage>
        <taxon>Eukaryota</taxon>
        <taxon>Metazoa</taxon>
        <taxon>Chordata</taxon>
        <taxon>Craniata</taxon>
        <taxon>Vertebrata</taxon>
        <taxon>Euteleostomi</taxon>
        <taxon>Mammalia</taxon>
        <taxon>Eutheria</taxon>
        <taxon>Laurasiatheria</taxon>
        <taxon>Artiodactyla</taxon>
        <taxon>Tylopoda</taxon>
        <taxon>Camelidae</taxon>
        <taxon>Camelus</taxon>
    </lineage>
</organism>
<dbReference type="PROSITE" id="PS50835">
    <property type="entry name" value="IG_LIKE"/>
    <property type="match status" value="6"/>
</dbReference>
<evidence type="ECO:0000256" key="6">
    <source>
        <dbReference type="ARBA" id="ARBA00022729"/>
    </source>
</evidence>
<feature type="region of interest" description="Disordered" evidence="14">
    <location>
        <begin position="724"/>
        <end position="751"/>
    </location>
</feature>
<sequence>MAGQQPPPWVHAAFLFCLLSLSGAIEIPMDLSQPPTITKQSVKDHIVDPRDNILIECEAKGNPAPSFHWTRNSRFFNIAKDPRVSMRRRSGTLVIDFRSGGRPEEYEGEYQCFARNKFGTALSNRIRLQVSKSPLWPKENLDPVVVQEGAPLTLQCNPPPGLPSPVIFWMSSSMEPITQDKRVSQGHNGDLYFSNVMLQDMQTDYSCNARFHFTHTIQQKNPFNLKVLTNHPYNDSSLRNHPDMYSARGVAERTPSFMYPQGTASSQMVLRGMDLLLECIASGVPTPDIAWYKKGGDLPSDKAKFENFNKALRITNVSEEDSGEYFCLASNKMGSIRHTISVRVKAAPYWLDEPKNLILAPGEDGRLVCRANGNPKPTVQWMVNGEPLQSAPPNPNREVAGDTIIFRDTQISSRAVYQCNTSNEHGYLLANAFVSVLDVPPRMLSARNQLIRVILYNRTRLDCPFFGSPIPTLRWFKNGQGSNLDGGNYHVYENGSLEIKMIRKEDQGIYTCVATNILGKAENQVRLEVKDPTRIYRMPEDQVAKRGTTVQLECRVKHDPSLKLTVSWLKDDEPLYIGNRMKKEEDSLTIFGVAERDQGSYTCVASTELDQDLAKAYLTVLADQATPTNRLAALPKGRPDRPRDLELTDLAERSVRLTWIPGDDNNSPITDYVVQFEEDQFQPGVWHDHSKFPGSVNSAVLRLSPYVNYQFRVIAINEVGSSHPSLPSERYRTSGAPPESNPSDVKGEGTRKNNMEITWTPMNATSAFGPNLRYIVKWRRRETRETWNNATVWGSRYVVGQTPVYVPYEIRVQAENDFGKGPEPDTVIGYSGEDYPRAAPTDVKIRVLNSTAISLQWNRVYSDTVQGQLREYRAYYWRESSLLKGLWVSQKRQQAGFPGDRLRGVVSRLFPYSNYKLEMVVVNGRGDGPRSETKEFTTPEGVPSAPRRFRVRQPNLETINLEWDHPEHPNGILTGYTLKYVAFNGTKVGKQIVENFSPNQTKFTVQRADPVSRYRFSLSARTQVGSGEAVTEESPAPPKEATPTAAYTNNQADIATQGWFIGLMCAIALLVLILLIVCFIKRSRGGKYPVREKKDVPLGPEDPKEEDGSFDYSDEDNKPLQGSQTSLDGTIKQQESDDSLVDYGEGGEGQFNEDGSFIGQYTVKKDKEETEGNESSEATSPVNAIYSLA</sequence>
<dbReference type="GO" id="GO:0007420">
    <property type="term" value="P:brain development"/>
    <property type="evidence" value="ECO:0007669"/>
    <property type="project" value="TreeGrafter"/>
</dbReference>
<proteinExistence type="inferred from homology"/>
<dbReference type="RefSeq" id="XP_032322892.1">
    <property type="nucleotide sequence ID" value="XM_032467001.1"/>
</dbReference>
<dbReference type="Pfam" id="PF13927">
    <property type="entry name" value="Ig_3"/>
    <property type="match status" value="2"/>
</dbReference>
<evidence type="ECO:0000259" key="18">
    <source>
        <dbReference type="PROSITE" id="PS50853"/>
    </source>
</evidence>
<dbReference type="FunFam" id="2.60.40.10:FF:000574">
    <property type="entry name" value="neurofascin isoform X1"/>
    <property type="match status" value="1"/>
</dbReference>
<feature type="domain" description="Ig-like" evidence="17">
    <location>
        <begin position="532"/>
        <end position="614"/>
    </location>
</feature>
<feature type="domain" description="Ig-like" evidence="17">
    <location>
        <begin position="35"/>
        <end position="131"/>
    </location>
</feature>
<dbReference type="InterPro" id="IPR003598">
    <property type="entry name" value="Ig_sub2"/>
</dbReference>
<dbReference type="PANTHER" id="PTHR44170">
    <property type="entry name" value="PROTEIN SIDEKICK"/>
    <property type="match status" value="1"/>
</dbReference>
<reference evidence="20" key="1">
    <citation type="submission" date="2025-08" db="UniProtKB">
        <authorList>
            <consortium name="RefSeq"/>
        </authorList>
    </citation>
    <scope>IDENTIFICATION</scope>
    <source>
        <tissue evidence="20">Ear skin</tissue>
    </source>
</reference>
<feature type="compositionally biased region" description="Basic and acidic residues" evidence="14">
    <location>
        <begin position="927"/>
        <end position="937"/>
    </location>
</feature>
<feature type="chain" id="PRO_5034223041" evidence="16">
    <location>
        <begin position="25"/>
        <end position="1189"/>
    </location>
</feature>
<evidence type="ECO:0000256" key="5">
    <source>
        <dbReference type="ARBA" id="ARBA00022692"/>
    </source>
</evidence>
<dbReference type="InterPro" id="IPR036179">
    <property type="entry name" value="Ig-like_dom_sf"/>
</dbReference>
<evidence type="ECO:0000256" key="7">
    <source>
        <dbReference type="ARBA" id="ARBA00022737"/>
    </source>
</evidence>
<dbReference type="FunFam" id="2.60.40.10:FF:000347">
    <property type="entry name" value="Neuronal cell adhesion molecule"/>
    <property type="match status" value="1"/>
</dbReference>
<dbReference type="Gene3D" id="2.60.40.10">
    <property type="entry name" value="Immunoglobulins"/>
    <property type="match status" value="10"/>
</dbReference>
<evidence type="ECO:0000256" key="10">
    <source>
        <dbReference type="ARBA" id="ARBA00023136"/>
    </source>
</evidence>
<dbReference type="Pfam" id="PF07679">
    <property type="entry name" value="I-set"/>
    <property type="match status" value="3"/>
</dbReference>
<dbReference type="FunFam" id="2.60.40.10:FF:000363">
    <property type="entry name" value="neurofascin isoform X1"/>
    <property type="match status" value="1"/>
</dbReference>
<evidence type="ECO:0000256" key="11">
    <source>
        <dbReference type="ARBA" id="ARBA00023157"/>
    </source>
</evidence>
<dbReference type="Proteomes" id="UP000694856">
    <property type="component" value="Chromosome 23"/>
</dbReference>
<feature type="domain" description="Fibronectin type-III" evidence="18">
    <location>
        <begin position="839"/>
        <end position="941"/>
    </location>
</feature>
<dbReference type="GeneID" id="102524526"/>
<dbReference type="GO" id="GO:0007411">
    <property type="term" value="P:axon guidance"/>
    <property type="evidence" value="ECO:0007669"/>
    <property type="project" value="TreeGrafter"/>
</dbReference>
<dbReference type="AlphaFoldDB" id="A0A8B8RZL2"/>
<feature type="domain" description="Ig-like" evidence="17">
    <location>
        <begin position="441"/>
        <end position="528"/>
    </location>
</feature>
<dbReference type="Pfam" id="PF00041">
    <property type="entry name" value="fn3"/>
    <property type="match status" value="3"/>
</dbReference>
<dbReference type="GO" id="GO:0030424">
    <property type="term" value="C:axon"/>
    <property type="evidence" value="ECO:0007669"/>
    <property type="project" value="TreeGrafter"/>
</dbReference>
<feature type="domain" description="Fibronectin type-III" evidence="18">
    <location>
        <begin position="945"/>
        <end position="1041"/>
    </location>
</feature>
<evidence type="ECO:0000256" key="1">
    <source>
        <dbReference type="ARBA" id="ARBA00004251"/>
    </source>
</evidence>
<dbReference type="InterPro" id="IPR013098">
    <property type="entry name" value="Ig_I-set"/>
</dbReference>
<evidence type="ECO:0000256" key="2">
    <source>
        <dbReference type="ARBA" id="ARBA00008588"/>
    </source>
</evidence>
<feature type="domain" description="Fibronectin type-III" evidence="18">
    <location>
        <begin position="641"/>
        <end position="736"/>
    </location>
</feature>
<evidence type="ECO:0000256" key="14">
    <source>
        <dbReference type="SAM" id="MobiDB-lite"/>
    </source>
</evidence>
<dbReference type="SMART" id="SM00408">
    <property type="entry name" value="IGc2"/>
    <property type="match status" value="6"/>
</dbReference>
<feature type="domain" description="Ig-like" evidence="17">
    <location>
        <begin position="137"/>
        <end position="218"/>
    </location>
</feature>
<protein>
    <submittedName>
        <fullName evidence="20">Neurofascin isoform X7</fullName>
    </submittedName>
</protein>
<dbReference type="InterPro" id="IPR036116">
    <property type="entry name" value="FN3_sf"/>
</dbReference>
<dbReference type="CDD" id="cd05731">
    <property type="entry name" value="Ig3_L1-CAM_like"/>
    <property type="match status" value="1"/>
</dbReference>
<dbReference type="FunFam" id="2.60.40.10:FF:000005">
    <property type="entry name" value="Neuronal cell adhesion molecule"/>
    <property type="match status" value="1"/>
</dbReference>
<evidence type="ECO:0000313" key="20">
    <source>
        <dbReference type="RefSeq" id="XP_032322892.1"/>
    </source>
</evidence>
<accession>A0A8B8RZL2</accession>
<dbReference type="SMART" id="SM00409">
    <property type="entry name" value="IG"/>
    <property type="match status" value="6"/>
</dbReference>
<dbReference type="FunFam" id="2.60.40.10:FF:000512">
    <property type="entry name" value="neurofascin isoform X1"/>
    <property type="match status" value="1"/>
</dbReference>
<feature type="compositionally biased region" description="Polar residues" evidence="14">
    <location>
        <begin position="1120"/>
        <end position="1133"/>
    </location>
</feature>
<dbReference type="CDD" id="cd00063">
    <property type="entry name" value="FN3"/>
    <property type="match status" value="4"/>
</dbReference>
<evidence type="ECO:0000313" key="19">
    <source>
        <dbReference type="Proteomes" id="UP000694856"/>
    </source>
</evidence>
<comment type="similarity">
    <text evidence="2">Belongs to the immunoglobulin superfamily. L1/neurofascin/NgCAM family.</text>
</comment>
<feature type="domain" description="Ig-like" evidence="17">
    <location>
        <begin position="255"/>
        <end position="343"/>
    </location>
</feature>
<feature type="signal peptide" evidence="16">
    <location>
        <begin position="1"/>
        <end position="24"/>
    </location>
</feature>
<dbReference type="GO" id="GO:0005886">
    <property type="term" value="C:plasma membrane"/>
    <property type="evidence" value="ECO:0007669"/>
    <property type="project" value="UniProtKB-SubCell"/>
</dbReference>
<dbReference type="FunFam" id="2.60.40.10:FF:000057">
    <property type="entry name" value="neural cell adhesion molecule L1"/>
    <property type="match status" value="1"/>
</dbReference>
<dbReference type="SMART" id="SM00060">
    <property type="entry name" value="FN3"/>
    <property type="match status" value="4"/>
</dbReference>
<gene>
    <name evidence="20" type="primary">NFASC</name>
</gene>
<keyword evidence="10 15" id="KW-0472">Membrane</keyword>
<dbReference type="InterPro" id="IPR003599">
    <property type="entry name" value="Ig_sub"/>
</dbReference>
<dbReference type="SUPFAM" id="SSF49265">
    <property type="entry name" value="Fibronectin type III"/>
    <property type="match status" value="2"/>
</dbReference>
<keyword evidence="5 15" id="KW-0812">Transmembrane</keyword>
<evidence type="ECO:0000256" key="3">
    <source>
        <dbReference type="ARBA" id="ARBA00022475"/>
    </source>
</evidence>
<keyword evidence="3" id="KW-1003">Cell membrane</keyword>
<dbReference type="CDD" id="cd05845">
    <property type="entry name" value="IgI_2_L1-CAM_like"/>
    <property type="match status" value="1"/>
</dbReference>
<evidence type="ECO:0000259" key="17">
    <source>
        <dbReference type="PROSITE" id="PS50835"/>
    </source>
</evidence>
<feature type="compositionally biased region" description="Acidic residues" evidence="14">
    <location>
        <begin position="1103"/>
        <end position="1114"/>
    </location>
</feature>
<dbReference type="InterPro" id="IPR003961">
    <property type="entry name" value="FN3_dom"/>
</dbReference>
<dbReference type="InterPro" id="IPR007110">
    <property type="entry name" value="Ig-like_dom"/>
</dbReference>
<keyword evidence="4" id="KW-0597">Phosphoprotein</keyword>
<dbReference type="FunFam" id="2.60.40.10:FF:000078">
    <property type="entry name" value="Neuronal cell adhesion molecule"/>
    <property type="match status" value="1"/>
</dbReference>
<feature type="region of interest" description="Disordered" evidence="14">
    <location>
        <begin position="1024"/>
        <end position="1044"/>
    </location>
</feature>
<feature type="region of interest" description="Disordered" evidence="14">
    <location>
        <begin position="926"/>
        <end position="945"/>
    </location>
</feature>
<name>A0A8B8RZL2_CAMFR</name>
<dbReference type="InterPro" id="IPR026965">
    <property type="entry name" value="NFASC_Ig-like"/>
</dbReference>
<evidence type="ECO:0000256" key="12">
    <source>
        <dbReference type="ARBA" id="ARBA00023180"/>
    </source>
</evidence>